<organism evidence="2 3">
    <name type="scientific">Moumouvirus australiensis</name>
    <dbReference type="NCBI Taxonomy" id="2109587"/>
    <lineage>
        <taxon>Viruses</taxon>
        <taxon>Varidnaviria</taxon>
        <taxon>Bamfordvirae</taxon>
        <taxon>Nucleocytoviricota</taxon>
        <taxon>Megaviricetes</taxon>
        <taxon>Imitervirales</taxon>
        <taxon>Mimiviridae</taxon>
        <taxon>Megamimivirinae</taxon>
        <taxon>Moumouvirus</taxon>
        <taxon>Moumouvirus australiense</taxon>
    </lineage>
</organism>
<reference evidence="3" key="1">
    <citation type="submission" date="2018-01" db="EMBL/GenBank/DDBJ databases">
        <title>Testimony of 'menage a trois' revealed by the proteome of Megavirus virophage.</title>
        <authorList>
            <person name="Jeudy S."/>
            <person name="Bertaux L."/>
            <person name="Alempic J.-M."/>
            <person name="Lartigue A."/>
            <person name="Legendre M."/>
            <person name="Philippe N."/>
            <person name="Beucher L."/>
            <person name="Biondi E."/>
            <person name="Juul S."/>
            <person name="Turner D."/>
            <person name="Coute Y."/>
            <person name="Claverie J.-M."/>
            <person name="Abergel C."/>
        </authorList>
    </citation>
    <scope>NUCLEOTIDE SEQUENCE [LARGE SCALE GENOMIC DNA]</scope>
</reference>
<keyword evidence="1" id="KW-0175">Coiled coil</keyword>
<dbReference type="EMBL" id="MG807320">
    <property type="protein sequence ID" value="AVL94706.1"/>
    <property type="molecule type" value="Genomic_DNA"/>
</dbReference>
<dbReference type="Proteomes" id="UP000289600">
    <property type="component" value="Segment"/>
</dbReference>
<proteinExistence type="predicted"/>
<evidence type="ECO:0000256" key="1">
    <source>
        <dbReference type="SAM" id="Coils"/>
    </source>
</evidence>
<protein>
    <submittedName>
        <fullName evidence="2">Uncharacterized protein</fullName>
    </submittedName>
</protein>
<keyword evidence="3" id="KW-1185">Reference proteome</keyword>
<dbReference type="Pfam" id="PF19233">
    <property type="entry name" value="DUF5886"/>
    <property type="match status" value="1"/>
</dbReference>
<evidence type="ECO:0000313" key="3">
    <source>
        <dbReference type="Proteomes" id="UP000289600"/>
    </source>
</evidence>
<evidence type="ECO:0000313" key="2">
    <source>
        <dbReference type="EMBL" id="AVL94706.1"/>
    </source>
</evidence>
<feature type="coiled-coil region" evidence="1">
    <location>
        <begin position="196"/>
        <end position="223"/>
    </location>
</feature>
<dbReference type="InterPro" id="IPR045368">
    <property type="entry name" value="DUF5886"/>
</dbReference>
<gene>
    <name evidence="2" type="ORF">mc_320</name>
</gene>
<accession>A0A2P1ELC8</accession>
<name>A0A2P1ELC8_9VIRU</name>
<sequence length="267" mass="31537">MENIGNYDTYCDELSYNNIKFIKHEHVTNTNNDLICLQKLFSFDISPYTSEKSLLVTYESNYICEFLDNKPIKLIKYRILLNLGSSNNPIIPAGLIPKDENNFDNCNFYGDYFRIYPKDILEYECDSFCKDKNISQNKWCKKCNNSFFSAKNLWNLILDQIDFSRICKNSVFYIKKIIEPVDYNNNESLKKVLTYLHSEKDKIDILQNRISRINDKINIYLEKMNFKKKYNQEIINHLISDKGGSVDEFTSLMGDFENLLKKDNLIL</sequence>